<sequence length="211" mass="23070">MRKPLFLLFSCCSLFIATSCSPKTTAGAIGEDGTDWAARAKQYKDDPAALRMFAEGCEANEARLLTAQQELTTYRSQSDQSNETLAGARTQVQGLQTENEQLRQQIATMAATKNDQVDTDKAVVQGVVFQVQLGAYAQNRVDAELATEDALELQDQNGVQKVVISQFRTYQNAAQLRDRLKVMGVTGAFIVAKNNGQRITVAEALRMAGQN</sequence>
<comment type="caution">
    <text evidence="3">The sequence shown here is derived from an EMBL/GenBank/DDBJ whole genome shotgun (WGS) entry which is preliminary data.</text>
</comment>
<name>A0ABX0XGD8_9BACT</name>
<evidence type="ECO:0000313" key="3">
    <source>
        <dbReference type="EMBL" id="NJC28391.1"/>
    </source>
</evidence>
<dbReference type="InterPro" id="IPR036680">
    <property type="entry name" value="SPOR-like_sf"/>
</dbReference>
<feature type="signal peptide" evidence="2">
    <location>
        <begin position="1"/>
        <end position="22"/>
    </location>
</feature>
<dbReference type="EMBL" id="JAATJH010000011">
    <property type="protein sequence ID" value="NJC28391.1"/>
    <property type="molecule type" value="Genomic_DNA"/>
</dbReference>
<keyword evidence="4" id="KW-1185">Reference proteome</keyword>
<protein>
    <recommendedName>
        <fullName evidence="5">SPOR domain-containing protein</fullName>
    </recommendedName>
</protein>
<feature type="chain" id="PRO_5047268677" description="SPOR domain-containing protein" evidence="2">
    <location>
        <begin position="23"/>
        <end position="211"/>
    </location>
</feature>
<proteinExistence type="predicted"/>
<gene>
    <name evidence="3" type="ORF">GGR27_003914</name>
</gene>
<dbReference type="Proteomes" id="UP000770785">
    <property type="component" value="Unassembled WGS sequence"/>
</dbReference>
<evidence type="ECO:0000256" key="1">
    <source>
        <dbReference type="SAM" id="Coils"/>
    </source>
</evidence>
<keyword evidence="2" id="KW-0732">Signal</keyword>
<feature type="coiled-coil region" evidence="1">
    <location>
        <begin position="85"/>
        <end position="112"/>
    </location>
</feature>
<dbReference type="SUPFAM" id="SSF110997">
    <property type="entry name" value="Sporulation related repeat"/>
    <property type="match status" value="1"/>
</dbReference>
<dbReference type="PROSITE" id="PS51257">
    <property type="entry name" value="PROKAR_LIPOPROTEIN"/>
    <property type="match status" value="1"/>
</dbReference>
<evidence type="ECO:0000256" key="2">
    <source>
        <dbReference type="SAM" id="SignalP"/>
    </source>
</evidence>
<evidence type="ECO:0008006" key="5">
    <source>
        <dbReference type="Google" id="ProtNLM"/>
    </source>
</evidence>
<reference evidence="3 4" key="1">
    <citation type="submission" date="2020-03" db="EMBL/GenBank/DDBJ databases">
        <title>Genomic Encyclopedia of Type Strains, Phase IV (KMG-IV): sequencing the most valuable type-strain genomes for metagenomic binning, comparative biology and taxonomic classification.</title>
        <authorList>
            <person name="Goeker M."/>
        </authorList>
    </citation>
    <scope>NUCLEOTIDE SEQUENCE [LARGE SCALE GENOMIC DNA]</scope>
    <source>
        <strain evidence="3 4">DSM 105096</strain>
    </source>
</reference>
<evidence type="ECO:0000313" key="4">
    <source>
        <dbReference type="Proteomes" id="UP000770785"/>
    </source>
</evidence>
<organism evidence="3 4">
    <name type="scientific">Neolewinella antarctica</name>
    <dbReference type="NCBI Taxonomy" id="442734"/>
    <lineage>
        <taxon>Bacteria</taxon>
        <taxon>Pseudomonadati</taxon>
        <taxon>Bacteroidota</taxon>
        <taxon>Saprospiria</taxon>
        <taxon>Saprospirales</taxon>
        <taxon>Lewinellaceae</taxon>
        <taxon>Neolewinella</taxon>
    </lineage>
</organism>
<accession>A0ABX0XGD8</accession>
<keyword evidence="1" id="KW-0175">Coiled coil</keyword>
<dbReference type="RefSeq" id="WP_168040367.1">
    <property type="nucleotide sequence ID" value="NZ_JAATJH010000011.1"/>
</dbReference>